<dbReference type="InterPro" id="IPR050074">
    <property type="entry name" value="DHO_dehydrogenase"/>
</dbReference>
<evidence type="ECO:0000256" key="4">
    <source>
        <dbReference type="ARBA" id="ARBA00004725"/>
    </source>
</evidence>
<dbReference type="EC" id="1.3.98.1" evidence="7"/>
<feature type="domain" description="Dihydroorotate dehydrogenase catalytic" evidence="13">
    <location>
        <begin position="5"/>
        <end position="294"/>
    </location>
</feature>
<evidence type="ECO:0000256" key="2">
    <source>
        <dbReference type="ARBA" id="ARBA00001917"/>
    </source>
</evidence>
<comment type="subcellular location">
    <subcellularLocation>
        <location evidence="3">Cytoplasm</location>
    </subcellularLocation>
</comment>
<comment type="pathway">
    <text evidence="4">Pyrimidine metabolism; UMP biosynthesis via de novo pathway.</text>
</comment>
<evidence type="ECO:0000256" key="3">
    <source>
        <dbReference type="ARBA" id="ARBA00004496"/>
    </source>
</evidence>
<dbReference type="InterPro" id="IPR001295">
    <property type="entry name" value="Dihydroorotate_DH_CS"/>
</dbReference>
<dbReference type="UniPathway" id="UPA00070"/>
<proteinExistence type="inferred from homology"/>
<protein>
    <recommendedName>
        <fullName evidence="7">dihydroorotate oxidase (fumarate)</fullName>
        <ecNumber evidence="7">1.3.98.1</ecNumber>
    </recommendedName>
</protein>
<evidence type="ECO:0000256" key="6">
    <source>
        <dbReference type="ARBA" id="ARBA00011738"/>
    </source>
</evidence>
<evidence type="ECO:0000256" key="10">
    <source>
        <dbReference type="ARBA" id="ARBA00022643"/>
    </source>
</evidence>
<dbReference type="InterPro" id="IPR013785">
    <property type="entry name" value="Aldolase_TIM"/>
</dbReference>
<dbReference type="Gene3D" id="3.20.20.70">
    <property type="entry name" value="Aldolase class I"/>
    <property type="match status" value="1"/>
</dbReference>
<evidence type="ECO:0000256" key="11">
    <source>
        <dbReference type="ARBA" id="ARBA00022975"/>
    </source>
</evidence>
<evidence type="ECO:0000259" key="13">
    <source>
        <dbReference type="Pfam" id="PF01180"/>
    </source>
</evidence>
<comment type="similarity">
    <text evidence="5">Belongs to the dihydroorotate dehydrogenase family. Type 1 subfamily.</text>
</comment>
<sequence>MDIDLSVSWLGLEMKSPLYNASGVMCRSVEDLEAMRASSAGALITKSCTLEPREGNPEPRYFATKLGTINSMGLPNYGYQYYLDYAEQYDYANNKPLFISISGMTLADNLAIIKAFHERELPCILEVNLSCPNLPGKPQLGYDLPAAQNALEKICEFYDRPFGVKLPPYFDVSHFDQAAEVFNRFDLLKYVTCINSVGNGLVIDVDAESVVIKPKDGLGGIGGDYVLPTSLANVREFVRRLPGKQVVGCGGVKSGAEAFMHILAGAITVQVGSCLYEEGVGAFDRIAQELKDLMAAKGYQKLDDFRGKLKTL</sequence>
<accession>A0A345Y246</accession>
<dbReference type="InterPro" id="IPR033886">
    <property type="entry name" value="DHOD_1A"/>
</dbReference>
<evidence type="ECO:0000256" key="7">
    <source>
        <dbReference type="ARBA" id="ARBA00011911"/>
    </source>
</evidence>
<dbReference type="Proteomes" id="UP000254537">
    <property type="component" value="Chromosome"/>
</dbReference>
<dbReference type="PANTHER" id="PTHR48109:SF1">
    <property type="entry name" value="DIHYDROOROTATE DEHYDROGENASE (FUMARATE)"/>
    <property type="match status" value="1"/>
</dbReference>
<dbReference type="PROSITE" id="PS00912">
    <property type="entry name" value="DHODEHASE_2"/>
    <property type="match status" value="1"/>
</dbReference>
<reference evidence="14 15" key="1">
    <citation type="submission" date="2018-07" db="EMBL/GenBank/DDBJ databases">
        <title>Crenobacter cavernae sp. nov., isolated from a karst cave.</title>
        <authorList>
            <person name="Zhu H."/>
        </authorList>
    </citation>
    <scope>NUCLEOTIDE SEQUENCE [LARGE SCALE GENOMIC DNA]</scope>
    <source>
        <strain evidence="14 15">K1W11S-77</strain>
    </source>
</reference>
<dbReference type="FunFam" id="3.20.20.70:FF:000027">
    <property type="entry name" value="Dihydropyrimidine dehydrogenase [NADP(+)]"/>
    <property type="match status" value="1"/>
</dbReference>
<evidence type="ECO:0000256" key="8">
    <source>
        <dbReference type="ARBA" id="ARBA00022490"/>
    </source>
</evidence>
<evidence type="ECO:0000313" key="15">
    <source>
        <dbReference type="Proteomes" id="UP000254537"/>
    </source>
</evidence>
<dbReference type="GO" id="GO:1990663">
    <property type="term" value="F:dihydroorotate dehydrogenase (fumarate) activity"/>
    <property type="evidence" value="ECO:0007669"/>
    <property type="project" value="UniProtKB-EC"/>
</dbReference>
<comment type="subunit">
    <text evidence="6">Homodimer.</text>
</comment>
<keyword evidence="8" id="KW-0963">Cytoplasm</keyword>
<dbReference type="InterPro" id="IPR012135">
    <property type="entry name" value="Dihydroorotate_DH_1_2"/>
</dbReference>
<comment type="catalytic activity">
    <reaction evidence="1">
        <text>(S)-dihydroorotate + fumarate = orotate + succinate</text>
        <dbReference type="Rhea" id="RHEA:30059"/>
        <dbReference type="ChEBI" id="CHEBI:29806"/>
        <dbReference type="ChEBI" id="CHEBI:30031"/>
        <dbReference type="ChEBI" id="CHEBI:30839"/>
        <dbReference type="ChEBI" id="CHEBI:30864"/>
        <dbReference type="EC" id="1.3.98.1"/>
    </reaction>
</comment>
<keyword evidence="11" id="KW-0665">Pyrimidine biosynthesis</keyword>
<dbReference type="CDD" id="cd04741">
    <property type="entry name" value="DHOD_1A_like"/>
    <property type="match status" value="1"/>
</dbReference>
<evidence type="ECO:0000256" key="9">
    <source>
        <dbReference type="ARBA" id="ARBA00022630"/>
    </source>
</evidence>
<dbReference type="NCBIfam" id="NF002702">
    <property type="entry name" value="PRK02506.1"/>
    <property type="match status" value="1"/>
</dbReference>
<keyword evidence="12 14" id="KW-0560">Oxidoreductase</keyword>
<dbReference type="InterPro" id="IPR023359">
    <property type="entry name" value="Dihydro_DH_chainA_dom2"/>
</dbReference>
<evidence type="ECO:0000256" key="5">
    <source>
        <dbReference type="ARBA" id="ARBA00008008"/>
    </source>
</evidence>
<dbReference type="AlphaFoldDB" id="A0A345Y246"/>
<dbReference type="PIRSF" id="PIRSF000164">
    <property type="entry name" value="DHO_oxidase"/>
    <property type="match status" value="1"/>
</dbReference>
<dbReference type="InterPro" id="IPR005720">
    <property type="entry name" value="Dihydroorotate_DH_cat"/>
</dbReference>
<gene>
    <name evidence="14" type="ORF">DWG20_00345</name>
</gene>
<dbReference type="SUPFAM" id="SSF51395">
    <property type="entry name" value="FMN-linked oxidoreductases"/>
    <property type="match status" value="1"/>
</dbReference>
<evidence type="ECO:0000256" key="1">
    <source>
        <dbReference type="ARBA" id="ARBA00001694"/>
    </source>
</evidence>
<evidence type="ECO:0000313" key="14">
    <source>
        <dbReference type="EMBL" id="AXK37998.1"/>
    </source>
</evidence>
<dbReference type="PANTHER" id="PTHR48109">
    <property type="entry name" value="DIHYDROOROTATE DEHYDROGENASE (QUINONE), MITOCHONDRIAL-RELATED"/>
    <property type="match status" value="1"/>
</dbReference>
<dbReference type="GO" id="GO:0044205">
    <property type="term" value="P:'de novo' UMP biosynthetic process"/>
    <property type="evidence" value="ECO:0007669"/>
    <property type="project" value="UniProtKB-UniPathway"/>
</dbReference>
<organism evidence="14 15">
    <name type="scientific">Crenobacter cavernae</name>
    <dbReference type="NCBI Taxonomy" id="2290923"/>
    <lineage>
        <taxon>Bacteria</taxon>
        <taxon>Pseudomonadati</taxon>
        <taxon>Pseudomonadota</taxon>
        <taxon>Betaproteobacteria</taxon>
        <taxon>Neisseriales</taxon>
        <taxon>Neisseriaceae</taxon>
        <taxon>Crenobacter</taxon>
    </lineage>
</organism>
<dbReference type="EMBL" id="CP031337">
    <property type="protein sequence ID" value="AXK37998.1"/>
    <property type="molecule type" value="Genomic_DNA"/>
</dbReference>
<dbReference type="Pfam" id="PF01180">
    <property type="entry name" value="DHO_dh"/>
    <property type="match status" value="1"/>
</dbReference>
<dbReference type="Gene3D" id="2.30.26.10">
    <property type="entry name" value="Dihydroorotate Dehydrogenase A, chain A, domain 2"/>
    <property type="match status" value="1"/>
</dbReference>
<dbReference type="OrthoDB" id="9794954at2"/>
<name>A0A345Y246_9NEIS</name>
<keyword evidence="10" id="KW-0288">FMN</keyword>
<comment type="cofactor">
    <cofactor evidence="2">
        <name>FMN</name>
        <dbReference type="ChEBI" id="CHEBI:58210"/>
    </cofactor>
</comment>
<dbReference type="GO" id="GO:0006207">
    <property type="term" value="P:'de novo' pyrimidine nucleobase biosynthetic process"/>
    <property type="evidence" value="ECO:0007669"/>
    <property type="project" value="InterPro"/>
</dbReference>
<evidence type="ECO:0000256" key="12">
    <source>
        <dbReference type="ARBA" id="ARBA00023002"/>
    </source>
</evidence>
<dbReference type="KEGG" id="ccah:DWG20_00345"/>
<keyword evidence="9" id="KW-0285">Flavoprotein</keyword>
<dbReference type="GO" id="GO:0005737">
    <property type="term" value="C:cytoplasm"/>
    <property type="evidence" value="ECO:0007669"/>
    <property type="project" value="UniProtKB-SubCell"/>
</dbReference>
<dbReference type="RefSeq" id="WP_115431880.1">
    <property type="nucleotide sequence ID" value="NZ_CP031337.1"/>
</dbReference>